<dbReference type="Pfam" id="PF08281">
    <property type="entry name" value="Sigma70_r4_2"/>
    <property type="match status" value="1"/>
</dbReference>
<sequence length="218" mass="24810">MRYCMTRDETDDVELLERWRDGERAAGALLFERYYGPLERFFANKVPGEMGDLVQETFMCCLEAQTRLQDPSKFRSYLFSIAYNVLRGHFRKKQKVKDNVDVDDLSMATLSPGPRSLLLDSESEEQRLLLEGLRNIPAKYQAVLELHYWEGLNSDEIGEVMGTTPAAARGLLVRARAKLEQAISKLTASQAVLDSTLQDLDGWARGWRAQARKGSSER</sequence>
<dbReference type="eggNOG" id="COG1595">
    <property type="taxonomic scope" value="Bacteria"/>
</dbReference>
<dbReference type="AlphaFoldDB" id="D0LVS1"/>
<dbReference type="GO" id="GO:0003677">
    <property type="term" value="F:DNA binding"/>
    <property type="evidence" value="ECO:0007669"/>
    <property type="project" value="UniProtKB-KW"/>
</dbReference>
<dbReference type="GO" id="GO:0006352">
    <property type="term" value="P:DNA-templated transcription initiation"/>
    <property type="evidence" value="ECO:0007669"/>
    <property type="project" value="InterPro"/>
</dbReference>
<evidence type="ECO:0000259" key="6">
    <source>
        <dbReference type="Pfam" id="PF04542"/>
    </source>
</evidence>
<dbReference type="Gene3D" id="1.10.10.10">
    <property type="entry name" value="Winged helix-like DNA-binding domain superfamily/Winged helix DNA-binding domain"/>
    <property type="match status" value="1"/>
</dbReference>
<dbReference type="EMBL" id="CP001804">
    <property type="protein sequence ID" value="ACY14055.1"/>
    <property type="molecule type" value="Genomic_DNA"/>
</dbReference>
<feature type="domain" description="RNA polymerase sigma-70 region 2" evidence="6">
    <location>
        <begin position="31"/>
        <end position="95"/>
    </location>
</feature>
<dbReference type="GO" id="GO:0016987">
    <property type="term" value="F:sigma factor activity"/>
    <property type="evidence" value="ECO:0007669"/>
    <property type="project" value="UniProtKB-KW"/>
</dbReference>
<protein>
    <submittedName>
        <fullName evidence="8">RNA polymerase, sigma-24 subunit, ECF subfamily</fullName>
    </submittedName>
</protein>
<dbReference type="SUPFAM" id="SSF88659">
    <property type="entry name" value="Sigma3 and sigma4 domains of RNA polymerase sigma factors"/>
    <property type="match status" value="1"/>
</dbReference>
<dbReference type="NCBIfam" id="TIGR02937">
    <property type="entry name" value="sigma70-ECF"/>
    <property type="match status" value="1"/>
</dbReference>
<accession>D0LVS1</accession>
<dbReference type="SUPFAM" id="SSF88946">
    <property type="entry name" value="Sigma2 domain of RNA polymerase sigma factors"/>
    <property type="match status" value="1"/>
</dbReference>
<proteinExistence type="inferred from homology"/>
<evidence type="ECO:0000313" key="9">
    <source>
        <dbReference type="Proteomes" id="UP000001880"/>
    </source>
</evidence>
<keyword evidence="5" id="KW-0804">Transcription</keyword>
<organism evidence="8 9">
    <name type="scientific">Haliangium ochraceum (strain DSM 14365 / JCM 11303 / SMP-2)</name>
    <dbReference type="NCBI Taxonomy" id="502025"/>
    <lineage>
        <taxon>Bacteria</taxon>
        <taxon>Pseudomonadati</taxon>
        <taxon>Myxococcota</taxon>
        <taxon>Polyangia</taxon>
        <taxon>Haliangiales</taxon>
        <taxon>Kofleriaceae</taxon>
        <taxon>Haliangium</taxon>
    </lineage>
</organism>
<dbReference type="InterPro" id="IPR007627">
    <property type="entry name" value="RNA_pol_sigma70_r2"/>
</dbReference>
<dbReference type="HOGENOM" id="CLU_047691_3_0_7"/>
<dbReference type="InterPro" id="IPR014284">
    <property type="entry name" value="RNA_pol_sigma-70_dom"/>
</dbReference>
<feature type="domain" description="RNA polymerase sigma factor 70 region 4 type 2" evidence="7">
    <location>
        <begin position="128"/>
        <end position="179"/>
    </location>
</feature>
<dbReference type="InterPro" id="IPR013324">
    <property type="entry name" value="RNA_pol_sigma_r3/r4-like"/>
</dbReference>
<dbReference type="Pfam" id="PF04542">
    <property type="entry name" value="Sigma70_r2"/>
    <property type="match status" value="1"/>
</dbReference>
<evidence type="ECO:0000256" key="5">
    <source>
        <dbReference type="ARBA" id="ARBA00023163"/>
    </source>
</evidence>
<evidence type="ECO:0000256" key="1">
    <source>
        <dbReference type="ARBA" id="ARBA00010641"/>
    </source>
</evidence>
<gene>
    <name evidence="8" type="ordered locus">Hoch_1503</name>
</gene>
<evidence type="ECO:0000256" key="3">
    <source>
        <dbReference type="ARBA" id="ARBA00023082"/>
    </source>
</evidence>
<dbReference type="InterPro" id="IPR039425">
    <property type="entry name" value="RNA_pol_sigma-70-like"/>
</dbReference>
<dbReference type="InterPro" id="IPR013325">
    <property type="entry name" value="RNA_pol_sigma_r2"/>
</dbReference>
<keyword evidence="2" id="KW-0805">Transcription regulation</keyword>
<evidence type="ECO:0000256" key="2">
    <source>
        <dbReference type="ARBA" id="ARBA00023015"/>
    </source>
</evidence>
<evidence type="ECO:0000259" key="7">
    <source>
        <dbReference type="Pfam" id="PF08281"/>
    </source>
</evidence>
<dbReference type="InterPro" id="IPR013249">
    <property type="entry name" value="RNA_pol_sigma70_r4_t2"/>
</dbReference>
<dbReference type="PANTHER" id="PTHR43133">
    <property type="entry name" value="RNA POLYMERASE ECF-TYPE SIGMA FACTO"/>
    <property type="match status" value="1"/>
</dbReference>
<dbReference type="CDD" id="cd06171">
    <property type="entry name" value="Sigma70_r4"/>
    <property type="match status" value="1"/>
</dbReference>
<dbReference type="PANTHER" id="PTHR43133:SF8">
    <property type="entry name" value="RNA POLYMERASE SIGMA FACTOR HI_1459-RELATED"/>
    <property type="match status" value="1"/>
</dbReference>
<reference evidence="8 9" key="1">
    <citation type="journal article" date="2010" name="Stand. Genomic Sci.">
        <title>Complete genome sequence of Haliangium ochraceum type strain (SMP-2).</title>
        <authorList>
            <consortium name="US DOE Joint Genome Institute (JGI-PGF)"/>
            <person name="Ivanova N."/>
            <person name="Daum C."/>
            <person name="Lang E."/>
            <person name="Abt B."/>
            <person name="Kopitz M."/>
            <person name="Saunders E."/>
            <person name="Lapidus A."/>
            <person name="Lucas S."/>
            <person name="Glavina Del Rio T."/>
            <person name="Nolan M."/>
            <person name="Tice H."/>
            <person name="Copeland A."/>
            <person name="Cheng J.F."/>
            <person name="Chen F."/>
            <person name="Bruce D."/>
            <person name="Goodwin L."/>
            <person name="Pitluck S."/>
            <person name="Mavromatis K."/>
            <person name="Pati A."/>
            <person name="Mikhailova N."/>
            <person name="Chen A."/>
            <person name="Palaniappan K."/>
            <person name="Land M."/>
            <person name="Hauser L."/>
            <person name="Chang Y.J."/>
            <person name="Jeffries C.D."/>
            <person name="Detter J.C."/>
            <person name="Brettin T."/>
            <person name="Rohde M."/>
            <person name="Goker M."/>
            <person name="Bristow J."/>
            <person name="Markowitz V."/>
            <person name="Eisen J.A."/>
            <person name="Hugenholtz P."/>
            <person name="Kyrpides N.C."/>
            <person name="Klenk H.P."/>
        </authorList>
    </citation>
    <scope>NUCLEOTIDE SEQUENCE [LARGE SCALE GENOMIC DNA]</scope>
    <source>
        <strain evidence="9">DSM 14365 / CIP 107738 / JCM 11303 / AJ 13395 / SMP-2</strain>
    </source>
</reference>
<dbReference type="KEGG" id="hoh:Hoch_1503"/>
<evidence type="ECO:0000256" key="4">
    <source>
        <dbReference type="ARBA" id="ARBA00023125"/>
    </source>
</evidence>
<keyword evidence="3" id="KW-0731">Sigma factor</keyword>
<evidence type="ECO:0000313" key="8">
    <source>
        <dbReference type="EMBL" id="ACY14055.1"/>
    </source>
</evidence>
<dbReference type="InterPro" id="IPR036388">
    <property type="entry name" value="WH-like_DNA-bd_sf"/>
</dbReference>
<dbReference type="STRING" id="502025.Hoch_1503"/>
<name>D0LVS1_HALO1</name>
<dbReference type="OrthoDB" id="5516273at2"/>
<keyword evidence="9" id="KW-1185">Reference proteome</keyword>
<dbReference type="Proteomes" id="UP000001880">
    <property type="component" value="Chromosome"/>
</dbReference>
<comment type="similarity">
    <text evidence="1">Belongs to the sigma-70 factor family. ECF subfamily.</text>
</comment>
<keyword evidence="4" id="KW-0238">DNA-binding</keyword>
<dbReference type="Gene3D" id="1.10.1740.10">
    <property type="match status" value="1"/>
</dbReference>